<comment type="caution">
    <text evidence="1">The sequence shown here is derived from an EMBL/GenBank/DDBJ whole genome shotgun (WGS) entry which is preliminary data.</text>
</comment>
<dbReference type="Proteomes" id="UP000247536">
    <property type="component" value="Unassembled WGS sequence"/>
</dbReference>
<evidence type="ECO:0000313" key="1">
    <source>
        <dbReference type="EMBL" id="PYB71301.1"/>
    </source>
</evidence>
<gene>
    <name evidence="1" type="ORF">DMY87_18260</name>
</gene>
<evidence type="ECO:0000313" key="2">
    <source>
        <dbReference type="Proteomes" id="UP000247536"/>
    </source>
</evidence>
<name>A0ABX5NPK8_9HYPH</name>
<dbReference type="EMBL" id="QJRY01000007">
    <property type="protein sequence ID" value="PYB71301.1"/>
    <property type="molecule type" value="Genomic_DNA"/>
</dbReference>
<protein>
    <submittedName>
        <fullName evidence="1">Uncharacterized protein</fullName>
    </submittedName>
</protein>
<proteinExistence type="predicted"/>
<accession>A0ABX5NPK8</accession>
<keyword evidence="2" id="KW-1185">Reference proteome</keyword>
<reference evidence="1 2" key="1">
    <citation type="submission" date="2018-06" db="EMBL/GenBank/DDBJ databases">
        <title>Rhizobium wuzhouense sp. nov., isolated from roots of Oryza officinalis.</title>
        <authorList>
            <person name="Yuan T."/>
        </authorList>
    </citation>
    <scope>NUCLEOTIDE SEQUENCE [LARGE SCALE GENOMIC DNA]</scope>
    <source>
        <strain evidence="1 2">W44</strain>
    </source>
</reference>
<organism evidence="1 2">
    <name type="scientific">Rhizobium wuzhouense</name>
    <dbReference type="NCBI Taxonomy" id="1986026"/>
    <lineage>
        <taxon>Bacteria</taxon>
        <taxon>Pseudomonadati</taxon>
        <taxon>Pseudomonadota</taxon>
        <taxon>Alphaproteobacteria</taxon>
        <taxon>Hyphomicrobiales</taxon>
        <taxon>Rhizobiaceae</taxon>
        <taxon>Rhizobium/Agrobacterium group</taxon>
        <taxon>Rhizobium</taxon>
    </lineage>
</organism>
<sequence>MASAAQPNQPDPEPRRLTDAEKALCSRARELEPVLSYGWQGFRNFEEGRTEILVEGDNGADARPILILTEEISYADREMVVRGAQMVRALVAGGRYLKWANEQLRAEIRSLKGQPDPKAKKPFSHAQNCAIQCAKPDFKHWLHEIHGADISDQIRVDNHVRSMLQIGSRAELDHDPEAARRWLDLYGSFKRRAR</sequence>